<feature type="domain" description="Integrase catalytic" evidence="3">
    <location>
        <begin position="214"/>
        <end position="394"/>
    </location>
</feature>
<keyword evidence="1" id="KW-0233">DNA recombination</keyword>
<evidence type="ECO:0000256" key="2">
    <source>
        <dbReference type="SAM" id="MobiDB-lite"/>
    </source>
</evidence>
<dbReference type="PANTHER" id="PTHR10948:SF23">
    <property type="entry name" value="TRANSPOSASE INSI FOR INSERTION SEQUENCE ELEMENT IS30A-RELATED"/>
    <property type="match status" value="1"/>
</dbReference>
<organism evidence="4 5">
    <name type="scientific">Agromyces ramosus</name>
    <dbReference type="NCBI Taxonomy" id="33879"/>
    <lineage>
        <taxon>Bacteria</taxon>
        <taxon>Bacillati</taxon>
        <taxon>Actinomycetota</taxon>
        <taxon>Actinomycetes</taxon>
        <taxon>Micrococcales</taxon>
        <taxon>Microbacteriaceae</taxon>
        <taxon>Agromyces</taxon>
    </lineage>
</organism>
<dbReference type="NCBIfam" id="NF033563">
    <property type="entry name" value="transpos_IS30"/>
    <property type="match status" value="1"/>
</dbReference>
<comment type="caution">
    <text evidence="4">The sequence shown here is derived from an EMBL/GenBank/DDBJ whole genome shotgun (WGS) entry which is preliminary data.</text>
</comment>
<dbReference type="PANTHER" id="PTHR10948">
    <property type="entry name" value="TRANSPOSASE"/>
    <property type="match status" value="1"/>
</dbReference>
<dbReference type="InterPro" id="IPR053392">
    <property type="entry name" value="Transposase_IS30-like"/>
</dbReference>
<protein>
    <submittedName>
        <fullName evidence="4">IS30 family transposase</fullName>
    </submittedName>
</protein>
<feature type="compositionally biased region" description="Low complexity" evidence="2">
    <location>
        <begin position="355"/>
        <end position="366"/>
    </location>
</feature>
<evidence type="ECO:0000259" key="3">
    <source>
        <dbReference type="PROSITE" id="PS50994"/>
    </source>
</evidence>
<dbReference type="SUPFAM" id="SSF53098">
    <property type="entry name" value="Ribonuclease H-like"/>
    <property type="match status" value="1"/>
</dbReference>
<reference evidence="4 5" key="1">
    <citation type="submission" date="2023-07" db="EMBL/GenBank/DDBJ databases">
        <title>Comparative genomics of wheat-associated soil bacteria to identify genetic determinants of phenazine resistance.</title>
        <authorList>
            <person name="Mouncey N."/>
        </authorList>
    </citation>
    <scope>NUCLEOTIDE SEQUENCE [LARGE SCALE GENOMIC DNA]</scope>
    <source>
        <strain evidence="4 5">V3I3</strain>
    </source>
</reference>
<dbReference type="Pfam" id="PF13936">
    <property type="entry name" value="HTH_38"/>
    <property type="match status" value="1"/>
</dbReference>
<dbReference type="InterPro" id="IPR051917">
    <property type="entry name" value="Transposase-Integrase"/>
</dbReference>
<dbReference type="InterPro" id="IPR001584">
    <property type="entry name" value="Integrase_cat-core"/>
</dbReference>
<dbReference type="InterPro" id="IPR036397">
    <property type="entry name" value="RNaseH_sf"/>
</dbReference>
<feature type="region of interest" description="Disordered" evidence="2">
    <location>
        <begin position="340"/>
        <end position="412"/>
    </location>
</feature>
<dbReference type="EMBL" id="JAUSYY010000001">
    <property type="protein sequence ID" value="MDQ0894849.1"/>
    <property type="molecule type" value="Genomic_DNA"/>
</dbReference>
<gene>
    <name evidence="4" type="ORF">QFZ26_002404</name>
</gene>
<dbReference type="Proteomes" id="UP001239083">
    <property type="component" value="Unassembled WGS sequence"/>
</dbReference>
<dbReference type="InterPro" id="IPR036388">
    <property type="entry name" value="WH-like_DNA-bd_sf"/>
</dbReference>
<keyword evidence="5" id="KW-1185">Reference proteome</keyword>
<feature type="compositionally biased region" description="Polar residues" evidence="2">
    <location>
        <begin position="342"/>
        <end position="352"/>
    </location>
</feature>
<evidence type="ECO:0000256" key="1">
    <source>
        <dbReference type="ARBA" id="ARBA00023172"/>
    </source>
</evidence>
<proteinExistence type="predicted"/>
<evidence type="ECO:0000313" key="5">
    <source>
        <dbReference type="Proteomes" id="UP001239083"/>
    </source>
</evidence>
<dbReference type="PROSITE" id="PS50994">
    <property type="entry name" value="INTEGRASE"/>
    <property type="match status" value="1"/>
</dbReference>
<dbReference type="InterPro" id="IPR025246">
    <property type="entry name" value="IS30-like_HTH"/>
</dbReference>
<dbReference type="Gene3D" id="3.30.420.10">
    <property type="entry name" value="Ribonuclease H-like superfamily/Ribonuclease H"/>
    <property type="match status" value="1"/>
</dbReference>
<dbReference type="RefSeq" id="WP_307042423.1">
    <property type="nucleotide sequence ID" value="NZ_JAUSYY010000001.1"/>
</dbReference>
<dbReference type="InterPro" id="IPR012337">
    <property type="entry name" value="RNaseH-like_sf"/>
</dbReference>
<name>A0ABU0RCR0_9MICO</name>
<dbReference type="Gene3D" id="1.10.10.10">
    <property type="entry name" value="Winged helix-like DNA-binding domain superfamily/Winged helix DNA-binding domain"/>
    <property type="match status" value="1"/>
</dbReference>
<sequence length="412" mass="46201">MAFSIEEEDELWKRWREGDSVRLIARVLKCHPSSVQSCLGRSGGVRPPRRRRAIAHLTANEREEVSRGLAAGLSARTIARQLGRSPSTISREIRRNGGRASYRATAADAAATHRARRPKPTRLGTDPALLAVVRSKLEQDWSPEQIAAWLRRQHPTDRARWISHETIYRSIYVTARQELGARAARHLRSGRSVRRPRRVRSSHGRGRLRNMTSIHARPVEVLERAQIGHWEGDLVMGKRPSAVATLVERQTRFVRIVPLPNGYKADAVRRAVAGDLRFLPPTLRRSLTWDRGREMAEHQELAADLDLQVYFCDPKSPWQRGSNENANRLLRQYLAKGDDLNRFSTTSPNASTPDRAASSNGGPRRSSSNRDSKHGNRRGCLTGRTPGSPASRVTAARSSGHGDRGVWVPSRS</sequence>
<accession>A0ABU0RCR0</accession>
<evidence type="ECO:0000313" key="4">
    <source>
        <dbReference type="EMBL" id="MDQ0894849.1"/>
    </source>
</evidence>
<dbReference type="Pfam" id="PF00665">
    <property type="entry name" value="rve"/>
    <property type="match status" value="1"/>
</dbReference>